<dbReference type="Proteomes" id="UP000094669">
    <property type="component" value="Unassembled WGS sequence"/>
</dbReference>
<keyword evidence="2" id="KW-0808">Transferase</keyword>
<dbReference type="InterPro" id="IPR029063">
    <property type="entry name" value="SAM-dependent_MTases_sf"/>
</dbReference>
<dbReference type="EMBL" id="MCRM02000001">
    <property type="protein sequence ID" value="PNV76730.1"/>
    <property type="molecule type" value="Genomic_DNA"/>
</dbReference>
<dbReference type="SUPFAM" id="SSF53335">
    <property type="entry name" value="S-adenosyl-L-methionine-dependent methyltransferases"/>
    <property type="match status" value="1"/>
</dbReference>
<evidence type="ECO:0000259" key="1">
    <source>
        <dbReference type="Pfam" id="PF13649"/>
    </source>
</evidence>
<accession>A0ABX4YNC7</accession>
<dbReference type="InterPro" id="IPR041698">
    <property type="entry name" value="Methyltransf_25"/>
</dbReference>
<keyword evidence="2" id="KW-0489">Methyltransferase</keyword>
<protein>
    <submittedName>
        <fullName evidence="2">Class I SAM-dependent methyltransferase</fullName>
    </submittedName>
</protein>
<sequence length="229" mass="26520">MISGRKGKKDSDYIAYGANGQPFEKSYWKEIYGTGVDVDASFNAREHAKYIKSLMELMQIPVYSLADFGFGKALLLKEMAKAFQPGRIFGIDPSEEMIDAIGSQKWIRGYNLSFLHSTIQEMDPKYFTGAPFDLGICNSVVQYIEKGELKGVFGKLHSIVRYLYFTVPTKNDYARMKKEIYFSDPFAHERNKEFYEKLIRPYFRRVAFNLLESRIVQNSQFSDEFFSDP</sequence>
<proteinExistence type="predicted"/>
<evidence type="ECO:0000313" key="2">
    <source>
        <dbReference type="EMBL" id="PNV76730.1"/>
    </source>
</evidence>
<dbReference type="Pfam" id="PF13649">
    <property type="entry name" value="Methyltransf_25"/>
    <property type="match status" value="1"/>
</dbReference>
<dbReference type="GO" id="GO:0032259">
    <property type="term" value="P:methylation"/>
    <property type="evidence" value="ECO:0007669"/>
    <property type="project" value="UniProtKB-KW"/>
</dbReference>
<organism evidence="2 3">
    <name type="scientific">Leptospira inadai serovar Lyme</name>
    <dbReference type="NCBI Taxonomy" id="293084"/>
    <lineage>
        <taxon>Bacteria</taxon>
        <taxon>Pseudomonadati</taxon>
        <taxon>Spirochaetota</taxon>
        <taxon>Spirochaetia</taxon>
        <taxon>Leptospirales</taxon>
        <taxon>Leptospiraceae</taxon>
        <taxon>Leptospira</taxon>
    </lineage>
</organism>
<dbReference type="Gene3D" id="3.40.50.150">
    <property type="entry name" value="Vaccinia Virus protein VP39"/>
    <property type="match status" value="1"/>
</dbReference>
<keyword evidence="3" id="KW-1185">Reference proteome</keyword>
<comment type="caution">
    <text evidence="2">The sequence shown here is derived from an EMBL/GenBank/DDBJ whole genome shotgun (WGS) entry which is preliminary data.</text>
</comment>
<dbReference type="RefSeq" id="WP_010410092.1">
    <property type="nucleotide sequence ID" value="NZ_MCRM02000001.1"/>
</dbReference>
<reference evidence="2" key="1">
    <citation type="submission" date="2018-01" db="EMBL/GenBank/DDBJ databases">
        <title>Genomic characterization of Leptospira inadai serogroup Lyme isolated from captured rat in Brazil and comparative analysis with human reference strain.</title>
        <authorList>
            <person name="Moreno L.Z."/>
            <person name="Loureiro A.P."/>
            <person name="Miraglia F."/>
            <person name="Kremer F.S."/>
            <person name="Eslabao M.R."/>
            <person name="Dellagostin O.A."/>
            <person name="Lilenbaum W."/>
            <person name="Moreno A.M."/>
        </authorList>
    </citation>
    <scope>NUCLEOTIDE SEQUENCE [LARGE SCALE GENOMIC DNA]</scope>
    <source>
        <strain evidence="2">M34/99</strain>
    </source>
</reference>
<name>A0ABX4YNC7_9LEPT</name>
<evidence type="ECO:0000313" key="3">
    <source>
        <dbReference type="Proteomes" id="UP000094669"/>
    </source>
</evidence>
<dbReference type="GO" id="GO:0008168">
    <property type="term" value="F:methyltransferase activity"/>
    <property type="evidence" value="ECO:0007669"/>
    <property type="project" value="UniProtKB-KW"/>
</dbReference>
<feature type="domain" description="Methyltransferase" evidence="1">
    <location>
        <begin position="67"/>
        <end position="161"/>
    </location>
</feature>
<gene>
    <name evidence="2" type="ORF">BES34_000080</name>
</gene>